<dbReference type="Proteomes" id="UP001324427">
    <property type="component" value="Unassembled WGS sequence"/>
</dbReference>
<name>A0AAV9JHG5_9PEZI</name>
<dbReference type="EMBL" id="JAVFHQ010000023">
    <property type="protein sequence ID" value="KAK4544767.1"/>
    <property type="molecule type" value="Genomic_DNA"/>
</dbReference>
<dbReference type="GO" id="GO:0016787">
    <property type="term" value="F:hydrolase activity"/>
    <property type="evidence" value="ECO:0007669"/>
    <property type="project" value="UniProtKB-KW"/>
</dbReference>
<dbReference type="PANTHER" id="PTHR43540">
    <property type="entry name" value="PEROXYUREIDOACRYLATE/UREIDOACRYLATE AMIDOHYDROLASE-RELATED"/>
    <property type="match status" value="1"/>
</dbReference>
<dbReference type="CDD" id="cd00431">
    <property type="entry name" value="cysteine_hydrolases"/>
    <property type="match status" value="1"/>
</dbReference>
<organism evidence="4 5">
    <name type="scientific">Oleoguttula mirabilis</name>
    <dbReference type="NCBI Taxonomy" id="1507867"/>
    <lineage>
        <taxon>Eukaryota</taxon>
        <taxon>Fungi</taxon>
        <taxon>Dikarya</taxon>
        <taxon>Ascomycota</taxon>
        <taxon>Pezizomycotina</taxon>
        <taxon>Dothideomycetes</taxon>
        <taxon>Dothideomycetidae</taxon>
        <taxon>Mycosphaerellales</taxon>
        <taxon>Teratosphaeriaceae</taxon>
        <taxon>Oleoguttula</taxon>
    </lineage>
</organism>
<evidence type="ECO:0000259" key="3">
    <source>
        <dbReference type="Pfam" id="PF00857"/>
    </source>
</evidence>
<proteinExistence type="inferred from homology"/>
<dbReference type="InterPro" id="IPR036380">
    <property type="entry name" value="Isochorismatase-like_sf"/>
</dbReference>
<evidence type="ECO:0000256" key="1">
    <source>
        <dbReference type="ARBA" id="ARBA00006336"/>
    </source>
</evidence>
<dbReference type="PANTHER" id="PTHR43540:SF9">
    <property type="entry name" value="FAMILY HYDROLASE, PUTATIVE (AFU_ORTHOLOGUE AFUA_2G08700)-RELATED"/>
    <property type="match status" value="1"/>
</dbReference>
<accession>A0AAV9JHG5</accession>
<evidence type="ECO:0000256" key="2">
    <source>
        <dbReference type="ARBA" id="ARBA00022801"/>
    </source>
</evidence>
<dbReference type="AlphaFoldDB" id="A0AAV9JHG5"/>
<dbReference type="SUPFAM" id="SSF52499">
    <property type="entry name" value="Isochorismatase-like hydrolases"/>
    <property type="match status" value="1"/>
</dbReference>
<reference evidence="4 5" key="1">
    <citation type="submission" date="2021-11" db="EMBL/GenBank/DDBJ databases">
        <title>Black yeast isolated from Biological Soil Crust.</title>
        <authorList>
            <person name="Kurbessoian T."/>
        </authorList>
    </citation>
    <scope>NUCLEOTIDE SEQUENCE [LARGE SCALE GENOMIC DNA]</scope>
    <source>
        <strain evidence="4 5">CCFEE 5522</strain>
    </source>
</reference>
<dbReference type="InterPro" id="IPR050272">
    <property type="entry name" value="Isochorismatase-like_hydrls"/>
</dbReference>
<sequence length="237" mass="25793">MRDTKCQQQIAANPYNWPHDASLNATTTALVIIDMQRDFCEPGGYLAHQGYDITLTRAIIPNILTLLTRCRDVGVPVYHTRESHRPDLADLSHRELFRSRNNASGLGIGDRGPLGRLLIRGEAGCDTIPELYPLPGGSEPVIDKPGKGAFTHTDFELLLRIRGVRNLVLCGVTTDVCVHSTMREANDRGFDCVLLEDCCAAGEQELHDAAVEMVRMEGGVFGATARLADVLQALGGG</sequence>
<feature type="domain" description="Isochorismatase-like" evidence="3">
    <location>
        <begin position="28"/>
        <end position="221"/>
    </location>
</feature>
<protein>
    <recommendedName>
        <fullName evidence="3">Isochorismatase-like domain-containing protein</fullName>
    </recommendedName>
</protein>
<evidence type="ECO:0000313" key="4">
    <source>
        <dbReference type="EMBL" id="KAK4544767.1"/>
    </source>
</evidence>
<keyword evidence="2" id="KW-0378">Hydrolase</keyword>
<dbReference type="Gene3D" id="3.40.50.850">
    <property type="entry name" value="Isochorismatase-like"/>
    <property type="match status" value="1"/>
</dbReference>
<dbReference type="Pfam" id="PF00857">
    <property type="entry name" value="Isochorismatase"/>
    <property type="match status" value="1"/>
</dbReference>
<keyword evidence="5" id="KW-1185">Reference proteome</keyword>
<comment type="similarity">
    <text evidence="1">Belongs to the isochorismatase family.</text>
</comment>
<evidence type="ECO:0000313" key="5">
    <source>
        <dbReference type="Proteomes" id="UP001324427"/>
    </source>
</evidence>
<gene>
    <name evidence="4" type="ORF">LTR36_004016</name>
</gene>
<dbReference type="InterPro" id="IPR000868">
    <property type="entry name" value="Isochorismatase-like_dom"/>
</dbReference>
<comment type="caution">
    <text evidence="4">The sequence shown here is derived from an EMBL/GenBank/DDBJ whole genome shotgun (WGS) entry which is preliminary data.</text>
</comment>